<accession>A0A8T2FGE0</accession>
<reference evidence="4 5" key="1">
    <citation type="submission" date="2020-12" db="EMBL/GenBank/DDBJ databases">
        <title>Concerted genomic and epigenomic changes stabilize Arabidopsis allopolyploids.</title>
        <authorList>
            <person name="Chen Z."/>
        </authorList>
    </citation>
    <scope>NUCLEOTIDE SEQUENCE [LARGE SCALE GENOMIC DNA]</scope>
    <source>
        <strain evidence="4">As9502</strain>
        <tissue evidence="4">Leaf</tissue>
    </source>
</reference>
<evidence type="ECO:0000256" key="1">
    <source>
        <dbReference type="SAM" id="Coils"/>
    </source>
</evidence>
<evidence type="ECO:0000259" key="3">
    <source>
        <dbReference type="Pfam" id="PF06721"/>
    </source>
</evidence>
<comment type="caution">
    <text evidence="4">The sequence shown here is derived from an EMBL/GenBank/DDBJ whole genome shotgun (WGS) entry which is preliminary data.</text>
</comment>
<keyword evidence="1" id="KW-0175">Coiled coil</keyword>
<feature type="region of interest" description="Disordered" evidence="2">
    <location>
        <begin position="321"/>
        <end position="351"/>
    </location>
</feature>
<sequence>MDCGWCDLNGYGTNQDAYRGINDGLPVDDFGGRDLLENYRREMESREVDEDDIVVYTPHRSIVVGLRSLRWTPLGDESVVVPDPRDDGSTLCTRKRLTHLIDQSIFPDDAGLRFPLPDFLVRYCLRRRIAFSQLALAAVCNAVGLMMLGADREVEVDAGLLEEATTFAAPKDNPGLCQVNARPNHKLVKGMKSKVPDWRLYFFFVELSEISVSDLDVLFFFASGICFLVDLFSYAHVTVVNVAFLPRLVLFAAHDFQPRGTFGGISASLVAVRTRKPLHWPDVIDSFETRSSVAMDVDVPAVVTEPQQVVAKVLESGEIETNQQITNEDRATQLSDARVGKKASGSDSEDKAMRLLDARARKIASNSVTEDGAIFREPLSVHASPRSKVSRGGSSRDSFPVVHERGSTQDIREVDHSFSFNYDRKGYPFSDSRSYGGEFARKVNGLSRENPPVESPIAKNLYQTWACKEVQSIATGNALYNFLEEQAREAREEMVAAEAKRKIAEFTAATRLRNLNSEKGRIEGFEKQILELSESLKKSDSFGRAEQSRLRSSRDDALRTARSERSRFKDDIALYKARIDRLRKHILDKRVADEPLFMQCQAAGSRKLLKKLITNGLAVPGETMCELKVDKNKWGKVVDDLAITDLLDDDLVAFPEVEDEAAMTTAEGEARIGGASCSSANPIHMLGLSLSFHASLLVVLDAKESHVTLFFDGVEVGEEHLVVESRIVDKHRTSDRGEADFRRCHSLHTVSKGEWCLTGRSPRRSTV</sequence>
<feature type="domain" description="DUF1204" evidence="3">
    <location>
        <begin position="543"/>
        <end position="674"/>
    </location>
</feature>
<evidence type="ECO:0000313" key="4">
    <source>
        <dbReference type="EMBL" id="KAG7633183.1"/>
    </source>
</evidence>
<protein>
    <recommendedName>
        <fullName evidence="3">DUF1204 domain-containing protein</fullName>
    </recommendedName>
</protein>
<name>A0A8T2FGE0_ARASU</name>
<dbReference type="InterPro" id="IPR009596">
    <property type="entry name" value="DUF1204"/>
</dbReference>
<feature type="region of interest" description="Disordered" evidence="2">
    <location>
        <begin position="382"/>
        <end position="407"/>
    </location>
</feature>
<organism evidence="4 5">
    <name type="scientific">Arabidopsis suecica</name>
    <name type="common">Swedish thale-cress</name>
    <name type="synonym">Cardaminopsis suecica</name>
    <dbReference type="NCBI Taxonomy" id="45249"/>
    <lineage>
        <taxon>Eukaryota</taxon>
        <taxon>Viridiplantae</taxon>
        <taxon>Streptophyta</taxon>
        <taxon>Embryophyta</taxon>
        <taxon>Tracheophyta</taxon>
        <taxon>Spermatophyta</taxon>
        <taxon>Magnoliopsida</taxon>
        <taxon>eudicotyledons</taxon>
        <taxon>Gunneridae</taxon>
        <taxon>Pentapetalae</taxon>
        <taxon>rosids</taxon>
        <taxon>malvids</taxon>
        <taxon>Brassicales</taxon>
        <taxon>Brassicaceae</taxon>
        <taxon>Camelineae</taxon>
        <taxon>Arabidopsis</taxon>
    </lineage>
</organism>
<dbReference type="EMBL" id="JAEFBJ010000003">
    <property type="protein sequence ID" value="KAG7633183.1"/>
    <property type="molecule type" value="Genomic_DNA"/>
</dbReference>
<gene>
    <name evidence="4" type="ORF">ISN44_As03g034540</name>
</gene>
<dbReference type="Pfam" id="PF06721">
    <property type="entry name" value="DUF1204"/>
    <property type="match status" value="1"/>
</dbReference>
<dbReference type="OrthoDB" id="1101306at2759"/>
<dbReference type="AlphaFoldDB" id="A0A8T2FGE0"/>
<feature type="coiled-coil region" evidence="1">
    <location>
        <begin position="473"/>
        <end position="507"/>
    </location>
</feature>
<keyword evidence="5" id="KW-1185">Reference proteome</keyword>
<dbReference type="Proteomes" id="UP000694251">
    <property type="component" value="Chromosome 3"/>
</dbReference>
<proteinExistence type="predicted"/>
<evidence type="ECO:0000256" key="2">
    <source>
        <dbReference type="SAM" id="MobiDB-lite"/>
    </source>
</evidence>
<evidence type="ECO:0000313" key="5">
    <source>
        <dbReference type="Proteomes" id="UP000694251"/>
    </source>
</evidence>